<dbReference type="Proteomes" id="UP000000967">
    <property type="component" value="Segment"/>
</dbReference>
<dbReference type="KEGG" id="vg:1259364"/>
<accession>Q854T8</accession>
<evidence type="ECO:0000313" key="1">
    <source>
        <dbReference type="EMBL" id="AAN12620.1"/>
    </source>
</evidence>
<dbReference type="RefSeq" id="NP_817739.1">
    <property type="nucleotide sequence ID" value="NC_004683.1"/>
</dbReference>
<dbReference type="EMBL" id="AY129333">
    <property type="protein sequence ID" value="AAN12620.1"/>
    <property type="molecule type" value="Genomic_DNA"/>
</dbReference>
<reference evidence="1 2" key="1">
    <citation type="journal article" date="2003" name="Cell">
        <title>Origins of highly mosaic mycobacteriophage genomes.</title>
        <authorList>
            <person name="Pedulla M.L."/>
            <person name="Ford M.E."/>
            <person name="Houtz J.M."/>
            <person name="Karthikeyan T."/>
            <person name="Wadsworth C."/>
            <person name="Lewis J.A."/>
            <person name="Jacobs-Sera D."/>
            <person name="Falbo J."/>
            <person name="Gross J."/>
            <person name="Pannunzio N.R."/>
            <person name="Brucker W."/>
            <person name="Kumar V."/>
            <person name="Kandasamy J."/>
            <person name="Keenan L."/>
            <person name="Bardarov S."/>
            <person name="Kriakov J."/>
            <person name="Lawrence J.G."/>
            <person name="Jacobs W.R. Jr."/>
            <person name="Hendrix R.W."/>
            <person name="Hatfull G.F."/>
        </authorList>
    </citation>
    <scope>NUCLEOTIDE SEQUENCE</scope>
</reference>
<keyword evidence="2" id="KW-1185">Reference proteome</keyword>
<protein>
    <submittedName>
        <fullName evidence="1">Uncharacterized protein</fullName>
    </submittedName>
</protein>
<evidence type="ECO:0000313" key="2">
    <source>
        <dbReference type="Proteomes" id="UP000000967"/>
    </source>
</evidence>
<organism evidence="1 2">
    <name type="scientific">Mycobacterium phage Che9c</name>
    <dbReference type="NCBI Taxonomy" id="2907832"/>
    <lineage>
        <taxon>Viruses</taxon>
        <taxon>Duplodnaviria</taxon>
        <taxon>Heunggongvirae</taxon>
        <taxon>Uroviricota</taxon>
        <taxon>Caudoviricetes</taxon>
        <taxon>Chenonavirus</taxon>
        <taxon>Chenonavirus Che9c</taxon>
    </lineage>
</organism>
<proteinExistence type="predicted"/>
<name>Q854T8_9CAUD</name>
<sequence length="91" mass="10243">MTRPPTYHYAEADKLVAEIQTYDPAAAGRVPAIAFKLRLAELHAQLAQSPWWPGLEAECRYTEVVTDLDGRTVHQWPAPAVETRLTKDDLL</sequence>
<gene>
    <name evidence="1" type="primary">62</name>
    <name evidence="1" type="ORF">PBI_CHE9C_62</name>
</gene>